<accession>A0ABV0TMR4</accession>
<evidence type="ECO:0000256" key="3">
    <source>
        <dbReference type="ARBA" id="ARBA00022833"/>
    </source>
</evidence>
<dbReference type="InterPro" id="IPR051051">
    <property type="entry name" value="E3_ubiq-ligase_TRIM/RNF"/>
</dbReference>
<evidence type="ECO:0000313" key="6">
    <source>
        <dbReference type="EMBL" id="MEQ2233819.1"/>
    </source>
</evidence>
<name>A0ABV0TMR4_9TELE</name>
<comment type="caution">
    <text evidence="6">The sequence shown here is derived from an EMBL/GenBank/DDBJ whole genome shotgun (WGS) entry which is preliminary data.</text>
</comment>
<organism evidence="6 7">
    <name type="scientific">Ilyodon furcidens</name>
    <name type="common">goldbreast splitfin</name>
    <dbReference type="NCBI Taxonomy" id="33524"/>
    <lineage>
        <taxon>Eukaryota</taxon>
        <taxon>Metazoa</taxon>
        <taxon>Chordata</taxon>
        <taxon>Craniata</taxon>
        <taxon>Vertebrata</taxon>
        <taxon>Euteleostomi</taxon>
        <taxon>Actinopterygii</taxon>
        <taxon>Neopterygii</taxon>
        <taxon>Teleostei</taxon>
        <taxon>Neoteleostei</taxon>
        <taxon>Acanthomorphata</taxon>
        <taxon>Ovalentaria</taxon>
        <taxon>Atherinomorphae</taxon>
        <taxon>Cyprinodontiformes</taxon>
        <taxon>Goodeidae</taxon>
        <taxon>Ilyodon</taxon>
    </lineage>
</organism>
<evidence type="ECO:0000259" key="5">
    <source>
        <dbReference type="Pfam" id="PF25600"/>
    </source>
</evidence>
<reference evidence="6 7" key="1">
    <citation type="submission" date="2021-06" db="EMBL/GenBank/DDBJ databases">
        <authorList>
            <person name="Palmer J.M."/>
        </authorList>
    </citation>
    <scope>NUCLEOTIDE SEQUENCE [LARGE SCALE GENOMIC DNA]</scope>
    <source>
        <strain evidence="7">if_2019</strain>
        <tissue evidence="6">Muscle</tissue>
    </source>
</reference>
<evidence type="ECO:0000313" key="7">
    <source>
        <dbReference type="Proteomes" id="UP001482620"/>
    </source>
</evidence>
<dbReference type="Pfam" id="PF25600">
    <property type="entry name" value="TRIM_CC"/>
    <property type="match status" value="1"/>
</dbReference>
<feature type="coiled-coil region" evidence="4">
    <location>
        <begin position="45"/>
        <end position="82"/>
    </location>
</feature>
<keyword evidence="2" id="KW-0863">Zinc-finger</keyword>
<dbReference type="InterPro" id="IPR058030">
    <property type="entry name" value="TRIM8/14/16/25/29/45/65_CC"/>
</dbReference>
<keyword evidence="7" id="KW-1185">Reference proteome</keyword>
<dbReference type="PANTHER" id="PTHR25465:SF5">
    <property type="entry name" value="E3 UBIQUITIN_ISG15 LIGASE TRIM25-RELATED"/>
    <property type="match status" value="1"/>
</dbReference>
<evidence type="ECO:0000256" key="4">
    <source>
        <dbReference type="SAM" id="Coils"/>
    </source>
</evidence>
<evidence type="ECO:0000256" key="1">
    <source>
        <dbReference type="ARBA" id="ARBA00022723"/>
    </source>
</evidence>
<feature type="domain" description="TRIM8/14/16/25/29/45/65 coiled-coil region" evidence="5">
    <location>
        <begin position="1"/>
        <end position="101"/>
    </location>
</feature>
<dbReference type="Proteomes" id="UP001482620">
    <property type="component" value="Unassembled WGS sequence"/>
</dbReference>
<keyword evidence="3" id="KW-0862">Zinc</keyword>
<keyword evidence="4" id="KW-0175">Coiled coil</keyword>
<dbReference type="PANTHER" id="PTHR25465">
    <property type="entry name" value="B-BOX DOMAIN CONTAINING"/>
    <property type="match status" value="1"/>
</dbReference>
<sequence>MKRLQQEMEAINVSADKAVEDSEKIFIELIRIIQKRRSDVKQQIRSQQKTEVSRVKELQEKLEQKITELKRKDATLEQLLNTEDHNQFLHLYPSVSALNSSAGGETTVPGLDAVSQKLPVIIFTILSCHCLLHCLHIFNCI</sequence>
<proteinExistence type="predicted"/>
<evidence type="ECO:0000256" key="2">
    <source>
        <dbReference type="ARBA" id="ARBA00022771"/>
    </source>
</evidence>
<dbReference type="EMBL" id="JAHRIQ010037923">
    <property type="protein sequence ID" value="MEQ2233819.1"/>
    <property type="molecule type" value="Genomic_DNA"/>
</dbReference>
<keyword evidence="1" id="KW-0479">Metal-binding</keyword>
<protein>
    <recommendedName>
        <fullName evidence="5">TRIM8/14/16/25/29/45/65 coiled-coil region domain-containing protein</fullName>
    </recommendedName>
</protein>
<gene>
    <name evidence="6" type="ORF">ILYODFUR_025695</name>
</gene>